<dbReference type="Proteomes" id="UP000807115">
    <property type="component" value="Chromosome 8"/>
</dbReference>
<evidence type="ECO:0000256" key="2">
    <source>
        <dbReference type="ARBA" id="ARBA00022771"/>
    </source>
</evidence>
<comment type="caution">
    <text evidence="8">The sequence shown here is derived from an EMBL/GenBank/DDBJ whole genome shotgun (WGS) entry which is preliminary data.</text>
</comment>
<evidence type="ECO:0000256" key="3">
    <source>
        <dbReference type="ARBA" id="ARBA00022833"/>
    </source>
</evidence>
<feature type="domain" description="AIPP2-like SPOC-like" evidence="7">
    <location>
        <begin position="74"/>
        <end position="199"/>
    </location>
</feature>
<protein>
    <recommendedName>
        <fullName evidence="7">AIPP2-like SPOC-like domain-containing protein</fullName>
    </recommendedName>
</protein>
<name>A0A921QEF6_SORBI</name>
<keyword evidence="1" id="KW-0479">Metal-binding</keyword>
<dbReference type="InterPro" id="IPR049914">
    <property type="entry name" value="PHD1-3/5-6"/>
</dbReference>
<gene>
    <name evidence="8" type="ORF">BDA96_08G049200</name>
</gene>
<keyword evidence="4" id="KW-0805">Transcription regulation</keyword>
<evidence type="ECO:0000256" key="6">
    <source>
        <dbReference type="SAM" id="MobiDB-lite"/>
    </source>
</evidence>
<sequence>MNDINGMMKYGALVNGFGKYNSRKRKSTMRPLSNVITSDGVNQQDGKENSVDALDNVKQPSPMAMFNGSSEPIWSGIFKINNEACLKVDAHLSSKACKKVEECSRSLQPVLEVVKLPRLQVWRKGWESLGPTDACIGLYFFSSNSGSNEVSDELVNEVIETDSALKVTVAIADLLIFPSVVLPEQNQLYHGKHYLWGLFRQRNDISDEVLLGGEQNGSTCAVPMDEGGQQAQHLLNQVDQAQPASSEQITCAMNDSHVENPPLVESTCEAQIDEAMDCDIVVLGGEQNGSACAVPVDEGGQQAQHLSNQVDEARPASLQKMACAMNDSHVENPPLVQSTCEGQIDDAMQTITGEYFMTLPGSSLYGTKHPNSPKAVSNCSVHHPEEVSQPGDTFTSSSTKPNASTSVAAQLAEMTGHGQSCSGSEHLTAKLFGLWSRHYCPEATTSAGAYPGCGYVATEGALVVSVPAEMVTTDYVSGNSPAVGAGLNPVTDHQQRFEGEPSQPDVAASQACLELFPVTQEQMGLAAPRVGTSNIMEVDLEMSLGMPVVLHL</sequence>
<evidence type="ECO:0000313" key="8">
    <source>
        <dbReference type="EMBL" id="KAG0520156.1"/>
    </source>
</evidence>
<keyword evidence="3" id="KW-0862">Zinc</keyword>
<dbReference type="GO" id="GO:0008270">
    <property type="term" value="F:zinc ion binding"/>
    <property type="evidence" value="ECO:0007669"/>
    <property type="project" value="UniProtKB-KW"/>
</dbReference>
<dbReference type="PANTHER" id="PTHR33304">
    <property type="match status" value="1"/>
</dbReference>
<evidence type="ECO:0000259" key="7">
    <source>
        <dbReference type="Pfam" id="PF23121"/>
    </source>
</evidence>
<evidence type="ECO:0000313" key="9">
    <source>
        <dbReference type="Proteomes" id="UP000807115"/>
    </source>
</evidence>
<proteinExistence type="predicted"/>
<organism evidence="8 9">
    <name type="scientific">Sorghum bicolor</name>
    <name type="common">Sorghum</name>
    <name type="synonym">Sorghum vulgare</name>
    <dbReference type="NCBI Taxonomy" id="4558"/>
    <lineage>
        <taxon>Eukaryota</taxon>
        <taxon>Viridiplantae</taxon>
        <taxon>Streptophyta</taxon>
        <taxon>Embryophyta</taxon>
        <taxon>Tracheophyta</taxon>
        <taxon>Spermatophyta</taxon>
        <taxon>Magnoliopsida</taxon>
        <taxon>Liliopsida</taxon>
        <taxon>Poales</taxon>
        <taxon>Poaceae</taxon>
        <taxon>PACMAD clade</taxon>
        <taxon>Panicoideae</taxon>
        <taxon>Andropogonodae</taxon>
        <taxon>Andropogoneae</taxon>
        <taxon>Sorghinae</taxon>
        <taxon>Sorghum</taxon>
    </lineage>
</organism>
<keyword evidence="5" id="KW-0804">Transcription</keyword>
<evidence type="ECO:0000256" key="4">
    <source>
        <dbReference type="ARBA" id="ARBA00023015"/>
    </source>
</evidence>
<dbReference type="GO" id="GO:0034244">
    <property type="term" value="P:negative regulation of transcription elongation by RNA polymerase II"/>
    <property type="evidence" value="ECO:0007669"/>
    <property type="project" value="InterPro"/>
</dbReference>
<feature type="compositionally biased region" description="Polar residues" evidence="6">
    <location>
        <begin position="390"/>
        <end position="402"/>
    </location>
</feature>
<accession>A0A921QEF6</accession>
<keyword evidence="2" id="KW-0863">Zinc-finger</keyword>
<reference evidence="8" key="2">
    <citation type="submission" date="2020-10" db="EMBL/GenBank/DDBJ databases">
        <authorList>
            <person name="Cooper E.A."/>
            <person name="Brenton Z.W."/>
            <person name="Flinn B.S."/>
            <person name="Jenkins J."/>
            <person name="Shu S."/>
            <person name="Flowers D."/>
            <person name="Luo F."/>
            <person name="Wang Y."/>
            <person name="Xia P."/>
            <person name="Barry K."/>
            <person name="Daum C."/>
            <person name="Lipzen A."/>
            <person name="Yoshinaga Y."/>
            <person name="Schmutz J."/>
            <person name="Saski C."/>
            <person name="Vermerris W."/>
            <person name="Kresovich S."/>
        </authorList>
    </citation>
    <scope>NUCLEOTIDE SEQUENCE</scope>
</reference>
<feature type="region of interest" description="Disordered" evidence="6">
    <location>
        <begin position="375"/>
        <end position="402"/>
    </location>
</feature>
<dbReference type="Pfam" id="PF23121">
    <property type="entry name" value="SPOC_AIPP2"/>
    <property type="match status" value="1"/>
</dbReference>
<dbReference type="PANTHER" id="PTHR33304:SF49">
    <property type="entry name" value="OS12G0161500 PROTEIN"/>
    <property type="match status" value="1"/>
</dbReference>
<dbReference type="AlphaFoldDB" id="A0A921QEF6"/>
<evidence type="ECO:0000256" key="1">
    <source>
        <dbReference type="ARBA" id="ARBA00022723"/>
    </source>
</evidence>
<dbReference type="GO" id="GO:0140566">
    <property type="term" value="F:histone reader activity"/>
    <property type="evidence" value="ECO:0007669"/>
    <property type="project" value="InterPro"/>
</dbReference>
<reference evidence="8" key="1">
    <citation type="journal article" date="2019" name="BMC Genomics">
        <title>A new reference genome for Sorghum bicolor reveals high levels of sequence similarity between sweet and grain genotypes: implications for the genetics of sugar metabolism.</title>
        <authorList>
            <person name="Cooper E.A."/>
            <person name="Brenton Z.W."/>
            <person name="Flinn B.S."/>
            <person name="Jenkins J."/>
            <person name="Shu S."/>
            <person name="Flowers D."/>
            <person name="Luo F."/>
            <person name="Wang Y."/>
            <person name="Xia P."/>
            <person name="Barry K."/>
            <person name="Daum C."/>
            <person name="Lipzen A."/>
            <person name="Yoshinaga Y."/>
            <person name="Schmutz J."/>
            <person name="Saski C."/>
            <person name="Vermerris W."/>
            <person name="Kresovich S."/>
        </authorList>
    </citation>
    <scope>NUCLEOTIDE SEQUENCE</scope>
</reference>
<dbReference type="EMBL" id="CM027687">
    <property type="protein sequence ID" value="KAG0520156.1"/>
    <property type="molecule type" value="Genomic_DNA"/>
</dbReference>
<dbReference type="InterPro" id="IPR056280">
    <property type="entry name" value="AIPP2-like_SPOC"/>
</dbReference>
<evidence type="ECO:0000256" key="5">
    <source>
        <dbReference type="ARBA" id="ARBA00023163"/>
    </source>
</evidence>